<dbReference type="STRING" id="1945520.A1019T_00852"/>
<keyword evidence="2" id="KW-1185">Reference proteome</keyword>
<gene>
    <name evidence="1" type="ORF">A1019T_00852</name>
</gene>
<dbReference type="RefSeq" id="WP_077448269.1">
    <property type="nucleotide sequence ID" value="NZ_FUGD01000065.1"/>
</dbReference>
<accession>A0A1R4EEH7</accession>
<evidence type="ECO:0000313" key="2">
    <source>
        <dbReference type="Proteomes" id="UP000188169"/>
    </source>
</evidence>
<dbReference type="AlphaFoldDB" id="A0A1R4EEH7"/>
<dbReference type="OrthoDB" id="9800421at2"/>
<protein>
    <recommendedName>
        <fullName evidence="3">DUF934 domain-containing protein</fullName>
    </recommendedName>
</protein>
<evidence type="ECO:0008006" key="3">
    <source>
        <dbReference type="Google" id="ProtNLM"/>
    </source>
</evidence>
<sequence>MGNHSILDAQAKDITADDSWQALYTAELPDGIATKTIHLSELLHKSERLDVVLPLSDILSSKGILTEVLELIANYTSRLGLWADTDVSTEQLDELLAAYQDGERSLLNALDLVVLYQPKFADGRSFSQARHLRQKGFEGEIRVTGHFGRDQIVYLKRAGVDSFVISAENLTEDIKAAFSVLPSSYDGSVASQLPMFRKHA</sequence>
<organism evidence="1 2">
    <name type="scientific">Psychrobacter pasteurii</name>
    <dbReference type="NCBI Taxonomy" id="1945520"/>
    <lineage>
        <taxon>Bacteria</taxon>
        <taxon>Pseudomonadati</taxon>
        <taxon>Pseudomonadota</taxon>
        <taxon>Gammaproteobacteria</taxon>
        <taxon>Moraxellales</taxon>
        <taxon>Moraxellaceae</taxon>
        <taxon>Psychrobacter</taxon>
    </lineage>
</organism>
<name>A0A1R4EEH7_9GAMM</name>
<reference evidence="2" key="1">
    <citation type="submission" date="2017-02" db="EMBL/GenBank/DDBJ databases">
        <authorList>
            <person name="Mornico D."/>
        </authorList>
    </citation>
    <scope>NUCLEOTIDE SEQUENCE [LARGE SCALE GENOMIC DNA]</scope>
</reference>
<dbReference type="Pfam" id="PF06073">
    <property type="entry name" value="DUF934"/>
    <property type="match status" value="1"/>
</dbReference>
<dbReference type="Proteomes" id="UP000188169">
    <property type="component" value="Unassembled WGS sequence"/>
</dbReference>
<evidence type="ECO:0000313" key="1">
    <source>
        <dbReference type="EMBL" id="SJM36885.1"/>
    </source>
</evidence>
<dbReference type="InterPro" id="IPR008318">
    <property type="entry name" value="UCP030820"/>
</dbReference>
<proteinExistence type="predicted"/>
<dbReference type="EMBL" id="FUGD01000065">
    <property type="protein sequence ID" value="SJM36885.1"/>
    <property type="molecule type" value="Genomic_DNA"/>
</dbReference>